<reference evidence="3" key="1">
    <citation type="journal article" date="2019" name="Int. J. Syst. Evol. Microbiol.">
        <title>The Global Catalogue of Microorganisms (GCM) 10K type strain sequencing project: providing services to taxonomists for standard genome sequencing and annotation.</title>
        <authorList>
            <consortium name="The Broad Institute Genomics Platform"/>
            <consortium name="The Broad Institute Genome Sequencing Center for Infectious Disease"/>
            <person name="Wu L."/>
            <person name="Ma J."/>
        </authorList>
    </citation>
    <scope>NUCLEOTIDE SEQUENCE [LARGE SCALE GENOMIC DNA]</scope>
    <source>
        <strain evidence="3">JCM 14545</strain>
    </source>
</reference>
<accession>A0ABP5BHK7</accession>
<evidence type="ECO:0008006" key="4">
    <source>
        <dbReference type="Google" id="ProtNLM"/>
    </source>
</evidence>
<name>A0ABP5BHK7_9PSEU</name>
<evidence type="ECO:0000313" key="3">
    <source>
        <dbReference type="Proteomes" id="UP001501116"/>
    </source>
</evidence>
<proteinExistence type="predicted"/>
<comment type="caution">
    <text evidence="2">The sequence shown here is derived from an EMBL/GenBank/DDBJ whole genome shotgun (WGS) entry which is preliminary data.</text>
</comment>
<dbReference type="Proteomes" id="UP001501116">
    <property type="component" value="Unassembled WGS sequence"/>
</dbReference>
<evidence type="ECO:0000256" key="1">
    <source>
        <dbReference type="SAM" id="SignalP"/>
    </source>
</evidence>
<keyword evidence="3" id="KW-1185">Reference proteome</keyword>
<organism evidence="2 3">
    <name type="scientific">Amycolatopsis minnesotensis</name>
    <dbReference type="NCBI Taxonomy" id="337894"/>
    <lineage>
        <taxon>Bacteria</taxon>
        <taxon>Bacillati</taxon>
        <taxon>Actinomycetota</taxon>
        <taxon>Actinomycetes</taxon>
        <taxon>Pseudonocardiales</taxon>
        <taxon>Pseudonocardiaceae</taxon>
        <taxon>Amycolatopsis</taxon>
    </lineage>
</organism>
<protein>
    <recommendedName>
        <fullName evidence="4">Secreted protein</fullName>
    </recommendedName>
</protein>
<dbReference type="EMBL" id="BAAANN010000002">
    <property type="protein sequence ID" value="GAA1942879.1"/>
    <property type="molecule type" value="Genomic_DNA"/>
</dbReference>
<dbReference type="RefSeq" id="WP_344413436.1">
    <property type="nucleotide sequence ID" value="NZ_BAAANN010000002.1"/>
</dbReference>
<evidence type="ECO:0000313" key="2">
    <source>
        <dbReference type="EMBL" id="GAA1942879.1"/>
    </source>
</evidence>
<gene>
    <name evidence="2" type="ORF">GCM10009754_07910</name>
</gene>
<sequence>MKSRIARSIAAVAVGSLLAVASGGVASASVADGHGSTSTQAAAAQVLQLRDGLTKVAYAGDVTATRSTLDKLNPLLADLAAGKRYSIQAEQQNTAAVAEGQGTETSKVLADRSITPKQLPPVPALPKLPPPLDIVSNLLTNLLTTVTSLLAGLLGGGLPVPALPVPAVPALPVPVP</sequence>
<feature type="signal peptide" evidence="1">
    <location>
        <begin position="1"/>
        <end position="21"/>
    </location>
</feature>
<feature type="chain" id="PRO_5046452934" description="Secreted protein" evidence="1">
    <location>
        <begin position="22"/>
        <end position="176"/>
    </location>
</feature>
<keyword evidence="1" id="KW-0732">Signal</keyword>